<dbReference type="Gene3D" id="6.10.250.1580">
    <property type="match status" value="1"/>
</dbReference>
<dbReference type="PANTHER" id="PTHR33445">
    <property type="entry name" value="ATP SYNTHASE SUBUNIT B', CHLOROPLASTIC"/>
    <property type="match status" value="1"/>
</dbReference>
<evidence type="ECO:0000256" key="3">
    <source>
        <dbReference type="ARBA" id="ARBA00022475"/>
    </source>
</evidence>
<keyword evidence="4 13" id="KW-0138">CF(0)</keyword>
<sequence>MEQIIGVFGIDWRLLAFQIVNFVILLLLLKRFLYKPVFKLIDERRGNIAEGVRNAEAAKIQLGEAQSDAAEKRNRAIREADALVEEGKRHGAKQREEIVAEAEKEHRALTAAAEHEASLLKKKALEESHEEIARLAVLAAEKIIRKSA</sequence>
<evidence type="ECO:0000256" key="6">
    <source>
        <dbReference type="ARBA" id="ARBA00022781"/>
    </source>
</evidence>
<gene>
    <name evidence="13" type="primary">atpF</name>
    <name evidence="16" type="ORF">A3A35_02025</name>
</gene>
<evidence type="ECO:0000313" key="16">
    <source>
        <dbReference type="EMBL" id="OGG71754.1"/>
    </source>
</evidence>
<dbReference type="Proteomes" id="UP000179115">
    <property type="component" value="Unassembled WGS sequence"/>
</dbReference>
<organism evidence="16 17">
    <name type="scientific">Candidatus Kaiserbacteria bacterium RIFCSPLOWO2_01_FULL_51_21</name>
    <dbReference type="NCBI Taxonomy" id="1798508"/>
    <lineage>
        <taxon>Bacteria</taxon>
        <taxon>Candidatus Kaiseribacteriota</taxon>
    </lineage>
</organism>
<evidence type="ECO:0000256" key="7">
    <source>
        <dbReference type="ARBA" id="ARBA00022989"/>
    </source>
</evidence>
<dbReference type="GO" id="GO:0046933">
    <property type="term" value="F:proton-transporting ATP synthase activity, rotational mechanism"/>
    <property type="evidence" value="ECO:0007669"/>
    <property type="project" value="UniProtKB-UniRule"/>
</dbReference>
<keyword evidence="2 13" id="KW-0813">Transport</keyword>
<dbReference type="GO" id="GO:0046961">
    <property type="term" value="F:proton-transporting ATPase activity, rotational mechanism"/>
    <property type="evidence" value="ECO:0007669"/>
    <property type="project" value="TreeGrafter"/>
</dbReference>
<feature type="coiled-coil region" evidence="15">
    <location>
        <begin position="55"/>
        <end position="112"/>
    </location>
</feature>
<comment type="function">
    <text evidence="13">Component of the F(0) channel, it forms part of the peripheral stalk, linking F(1) to F(0).</text>
</comment>
<evidence type="ECO:0000256" key="12">
    <source>
        <dbReference type="ARBA" id="ARBA00037847"/>
    </source>
</evidence>
<dbReference type="GO" id="GO:0012505">
    <property type="term" value="C:endomembrane system"/>
    <property type="evidence" value="ECO:0007669"/>
    <property type="project" value="UniProtKB-SubCell"/>
</dbReference>
<keyword evidence="5 13" id="KW-0812">Transmembrane</keyword>
<feature type="transmembrane region" description="Helical" evidence="13">
    <location>
        <begin position="12"/>
        <end position="29"/>
    </location>
</feature>
<dbReference type="STRING" id="1798508.A3A35_02025"/>
<dbReference type="InterPro" id="IPR002146">
    <property type="entry name" value="ATP_synth_b/b'su_bac/chlpt"/>
</dbReference>
<comment type="caution">
    <text evidence="16">The sequence shown here is derived from an EMBL/GenBank/DDBJ whole genome shotgun (WGS) entry which is preliminary data.</text>
</comment>
<dbReference type="GO" id="GO:0045259">
    <property type="term" value="C:proton-transporting ATP synthase complex"/>
    <property type="evidence" value="ECO:0007669"/>
    <property type="project" value="UniProtKB-KW"/>
</dbReference>
<keyword evidence="6 13" id="KW-0375">Hydrogen ion transport</keyword>
<comment type="function">
    <text evidence="11 13">F(1)F(0) ATP synthase produces ATP from ADP in the presence of a proton or sodium gradient. F-type ATPases consist of two structural domains, F(1) containing the extramembraneous catalytic core and F(0) containing the membrane proton channel, linked together by a central stalk and a peripheral stalk. During catalysis, ATP synthesis in the catalytic domain of F(1) is coupled via a rotary mechanism of the central stalk subunits to proton translocation.</text>
</comment>
<evidence type="ECO:0000256" key="2">
    <source>
        <dbReference type="ARBA" id="ARBA00022448"/>
    </source>
</evidence>
<keyword evidence="7 13" id="KW-1133">Transmembrane helix</keyword>
<name>A0A1F6EDM4_9BACT</name>
<evidence type="ECO:0000256" key="14">
    <source>
        <dbReference type="RuleBase" id="RU003848"/>
    </source>
</evidence>
<keyword evidence="15" id="KW-0175">Coiled coil</keyword>
<dbReference type="GO" id="GO:0005886">
    <property type="term" value="C:plasma membrane"/>
    <property type="evidence" value="ECO:0007669"/>
    <property type="project" value="UniProtKB-SubCell"/>
</dbReference>
<keyword evidence="3 13" id="KW-1003">Cell membrane</keyword>
<comment type="subunit">
    <text evidence="13">F-type ATPases have 2 components, F(1) - the catalytic core - and F(0) - the membrane proton channel. F(1) has five subunits: alpha(3), beta(3), gamma(1), delta(1), epsilon(1). F(0) has three main subunits: a(1), b(2) and c(10-14). The alpha and beta chains form an alternating ring which encloses part of the gamma chain. F(1) is attached to F(0) by a central stalk formed by the gamma and epsilon chains, while a peripheral stalk is formed by the delta and b chains.</text>
</comment>
<keyword evidence="9 13" id="KW-0472">Membrane</keyword>
<dbReference type="NCBIfam" id="TIGR01144">
    <property type="entry name" value="ATP_synt_b"/>
    <property type="match status" value="1"/>
</dbReference>
<keyword evidence="8 13" id="KW-0406">Ion transport</keyword>
<dbReference type="Pfam" id="PF00430">
    <property type="entry name" value="ATP-synt_B"/>
    <property type="match status" value="1"/>
</dbReference>
<dbReference type="InterPro" id="IPR050059">
    <property type="entry name" value="ATP_synthase_B_chain"/>
</dbReference>
<accession>A0A1F6EDM4</accession>
<reference evidence="16 17" key="1">
    <citation type="journal article" date="2016" name="Nat. Commun.">
        <title>Thousands of microbial genomes shed light on interconnected biogeochemical processes in an aquifer system.</title>
        <authorList>
            <person name="Anantharaman K."/>
            <person name="Brown C.T."/>
            <person name="Hug L.A."/>
            <person name="Sharon I."/>
            <person name="Castelle C.J."/>
            <person name="Probst A.J."/>
            <person name="Thomas B.C."/>
            <person name="Singh A."/>
            <person name="Wilkins M.J."/>
            <person name="Karaoz U."/>
            <person name="Brodie E.L."/>
            <person name="Williams K.H."/>
            <person name="Hubbard S.S."/>
            <person name="Banfield J.F."/>
        </authorList>
    </citation>
    <scope>NUCLEOTIDE SEQUENCE [LARGE SCALE GENOMIC DNA]</scope>
</reference>
<keyword evidence="10 13" id="KW-0066">ATP synthesis</keyword>
<evidence type="ECO:0000256" key="5">
    <source>
        <dbReference type="ARBA" id="ARBA00022692"/>
    </source>
</evidence>
<comment type="subcellular location">
    <subcellularLocation>
        <location evidence="13">Cell membrane</location>
        <topology evidence="13">Single-pass membrane protein</topology>
    </subcellularLocation>
    <subcellularLocation>
        <location evidence="12">Endomembrane system</location>
        <topology evidence="12">Single-pass membrane protein</topology>
    </subcellularLocation>
</comment>
<evidence type="ECO:0000256" key="10">
    <source>
        <dbReference type="ARBA" id="ARBA00023310"/>
    </source>
</evidence>
<evidence type="ECO:0000256" key="4">
    <source>
        <dbReference type="ARBA" id="ARBA00022547"/>
    </source>
</evidence>
<comment type="similarity">
    <text evidence="1 13 14">Belongs to the ATPase B chain family.</text>
</comment>
<evidence type="ECO:0000256" key="15">
    <source>
        <dbReference type="SAM" id="Coils"/>
    </source>
</evidence>
<evidence type="ECO:0000256" key="13">
    <source>
        <dbReference type="HAMAP-Rule" id="MF_01398"/>
    </source>
</evidence>
<dbReference type="EMBL" id="MFLV01000010">
    <property type="protein sequence ID" value="OGG71754.1"/>
    <property type="molecule type" value="Genomic_DNA"/>
</dbReference>
<dbReference type="PANTHER" id="PTHR33445:SF1">
    <property type="entry name" value="ATP SYNTHASE SUBUNIT B"/>
    <property type="match status" value="1"/>
</dbReference>
<dbReference type="CDD" id="cd06503">
    <property type="entry name" value="ATP-synt_Fo_b"/>
    <property type="match status" value="1"/>
</dbReference>
<dbReference type="InterPro" id="IPR005864">
    <property type="entry name" value="ATP_synth_F0_bsu_bac"/>
</dbReference>
<evidence type="ECO:0000313" key="17">
    <source>
        <dbReference type="Proteomes" id="UP000179115"/>
    </source>
</evidence>
<evidence type="ECO:0000256" key="11">
    <source>
        <dbReference type="ARBA" id="ARBA00025198"/>
    </source>
</evidence>
<protein>
    <recommendedName>
        <fullName evidence="13">ATP synthase subunit b</fullName>
    </recommendedName>
    <alternativeName>
        <fullName evidence="13">ATP synthase F(0) sector subunit b</fullName>
    </alternativeName>
    <alternativeName>
        <fullName evidence="13">ATPase subunit I</fullName>
    </alternativeName>
    <alternativeName>
        <fullName evidence="13">F-type ATPase subunit b</fullName>
        <shortName evidence="13">F-ATPase subunit b</shortName>
    </alternativeName>
</protein>
<dbReference type="AlphaFoldDB" id="A0A1F6EDM4"/>
<dbReference type="HAMAP" id="MF_01398">
    <property type="entry name" value="ATP_synth_b_bprime"/>
    <property type="match status" value="1"/>
</dbReference>
<proteinExistence type="inferred from homology"/>
<evidence type="ECO:0000256" key="9">
    <source>
        <dbReference type="ARBA" id="ARBA00023136"/>
    </source>
</evidence>
<evidence type="ECO:0000256" key="8">
    <source>
        <dbReference type="ARBA" id="ARBA00023065"/>
    </source>
</evidence>
<evidence type="ECO:0000256" key="1">
    <source>
        <dbReference type="ARBA" id="ARBA00005513"/>
    </source>
</evidence>